<dbReference type="RefSeq" id="WP_036720431.1">
    <property type="nucleotide sequence ID" value="NZ_JRKS01000039.1"/>
</dbReference>
<dbReference type="OrthoDB" id="5293641at2"/>
<keyword evidence="8" id="KW-1185">Reference proteome</keyword>
<proteinExistence type="predicted"/>
<evidence type="ECO:0000256" key="4">
    <source>
        <dbReference type="ARBA" id="ARBA00023136"/>
    </source>
</evidence>
<feature type="domain" description="NnrU" evidence="6">
    <location>
        <begin position="3"/>
        <end position="177"/>
    </location>
</feature>
<feature type="transmembrane region" description="Helical" evidence="5">
    <location>
        <begin position="119"/>
        <end position="136"/>
    </location>
</feature>
<dbReference type="STRING" id="690417.IC63_11755"/>
<organism evidence="7 8">
    <name type="scientific">Paracoccus sphaerophysae</name>
    <dbReference type="NCBI Taxonomy" id="690417"/>
    <lineage>
        <taxon>Bacteria</taxon>
        <taxon>Pseudomonadati</taxon>
        <taxon>Pseudomonadota</taxon>
        <taxon>Alphaproteobacteria</taxon>
        <taxon>Rhodobacterales</taxon>
        <taxon>Paracoccaceae</taxon>
        <taxon>Paracoccus</taxon>
    </lineage>
</organism>
<evidence type="ECO:0000313" key="7">
    <source>
        <dbReference type="EMBL" id="KGJ04888.1"/>
    </source>
</evidence>
<keyword evidence="2 5" id="KW-0812">Transmembrane</keyword>
<gene>
    <name evidence="7" type="ORF">IC63_11755</name>
</gene>
<feature type="transmembrane region" description="Helical" evidence="5">
    <location>
        <begin position="58"/>
        <end position="82"/>
    </location>
</feature>
<evidence type="ECO:0000313" key="8">
    <source>
        <dbReference type="Proteomes" id="UP000029917"/>
    </source>
</evidence>
<dbReference type="Proteomes" id="UP000029917">
    <property type="component" value="Unassembled WGS sequence"/>
</dbReference>
<evidence type="ECO:0000256" key="1">
    <source>
        <dbReference type="ARBA" id="ARBA00004141"/>
    </source>
</evidence>
<feature type="transmembrane region" description="Helical" evidence="5">
    <location>
        <begin position="156"/>
        <end position="176"/>
    </location>
</feature>
<comment type="caution">
    <text evidence="7">The sequence shown here is derived from an EMBL/GenBank/DDBJ whole genome shotgun (WGS) entry which is preliminary data.</text>
</comment>
<evidence type="ECO:0000259" key="6">
    <source>
        <dbReference type="Pfam" id="PF07298"/>
    </source>
</evidence>
<accession>A0A099F3N2</accession>
<evidence type="ECO:0000256" key="3">
    <source>
        <dbReference type="ARBA" id="ARBA00022989"/>
    </source>
</evidence>
<evidence type="ECO:0000256" key="5">
    <source>
        <dbReference type="SAM" id="Phobius"/>
    </source>
</evidence>
<keyword evidence="4 5" id="KW-0472">Membrane</keyword>
<sequence>MVLLILGVLLWSFAHLAKRVFPGLHRAMRGSEKPMVAGMLVLSIILMVIGYRSAEATIWWAATPMLKGINNLLVLAGFYLFAASGAKSRLGVRLRHPQLIGFSLWAVAHLLTNGDLPSVVLFGGLLAWALAEIAIINAQDRGWTPPAHPVPVRKEWTTLAAAVAVFLVVGLIHGWIGPNPFGA</sequence>
<comment type="subcellular location">
    <subcellularLocation>
        <location evidence="1">Membrane</location>
        <topology evidence="1">Multi-pass membrane protein</topology>
    </subcellularLocation>
</comment>
<dbReference type="Pfam" id="PF07298">
    <property type="entry name" value="NnrU"/>
    <property type="match status" value="1"/>
</dbReference>
<reference evidence="7 8" key="2">
    <citation type="submission" date="2014-10" db="EMBL/GenBank/DDBJ databases">
        <title>Paracoccus sanguinis sp. nov., isolated from clinical specimens of New York State patients.</title>
        <authorList>
            <person name="Mingle L.A."/>
            <person name="Cole J.A."/>
            <person name="Lapierre P."/>
            <person name="Musser K.A."/>
        </authorList>
    </citation>
    <scope>NUCLEOTIDE SEQUENCE [LARGE SCALE GENOMIC DNA]</scope>
    <source>
        <strain evidence="7 8">HAMBI 3106</strain>
    </source>
</reference>
<reference evidence="7 8" key="1">
    <citation type="submission" date="2014-09" db="EMBL/GenBank/DDBJ databases">
        <authorList>
            <person name="McGinnis J.M."/>
            <person name="Wolfgang W.J."/>
        </authorList>
    </citation>
    <scope>NUCLEOTIDE SEQUENCE [LARGE SCALE GENOMIC DNA]</scope>
    <source>
        <strain evidence="7 8">HAMBI 3106</strain>
    </source>
</reference>
<keyword evidence="3 5" id="KW-1133">Transmembrane helix</keyword>
<dbReference type="EMBL" id="JRKS01000039">
    <property type="protein sequence ID" value="KGJ04888.1"/>
    <property type="molecule type" value="Genomic_DNA"/>
</dbReference>
<protein>
    <submittedName>
        <fullName evidence="7">Membrane protein</fullName>
    </submittedName>
</protein>
<dbReference type="InterPro" id="IPR009915">
    <property type="entry name" value="NnrU_dom"/>
</dbReference>
<evidence type="ECO:0000256" key="2">
    <source>
        <dbReference type="ARBA" id="ARBA00022692"/>
    </source>
</evidence>
<dbReference type="GO" id="GO:0016020">
    <property type="term" value="C:membrane"/>
    <property type="evidence" value="ECO:0007669"/>
    <property type="project" value="UniProtKB-SubCell"/>
</dbReference>
<dbReference type="AlphaFoldDB" id="A0A099F3N2"/>
<feature type="transmembrane region" description="Helical" evidence="5">
    <location>
        <begin position="35"/>
        <end position="51"/>
    </location>
</feature>
<name>A0A099F3N2_9RHOB</name>